<dbReference type="InterPro" id="IPR040256">
    <property type="entry name" value="At4g02000-like"/>
</dbReference>
<evidence type="ECO:0000313" key="3">
    <source>
        <dbReference type="Proteomes" id="UP001552299"/>
    </source>
</evidence>
<name>A0ABD0UZ20_DENTH</name>
<gene>
    <name evidence="2" type="ORF">M5K25_012960</name>
</gene>
<keyword evidence="3" id="KW-1185">Reference proteome</keyword>
<accession>A0ABD0UZ20</accession>
<comment type="caution">
    <text evidence="2">The sequence shown here is derived from an EMBL/GenBank/DDBJ whole genome shotgun (WGS) entry which is preliminary data.</text>
</comment>
<dbReference type="Pfam" id="PF14111">
    <property type="entry name" value="DUF4283"/>
    <property type="match status" value="1"/>
</dbReference>
<dbReference type="PANTHER" id="PTHR31286">
    <property type="entry name" value="GLYCINE-RICH CELL WALL STRUCTURAL PROTEIN 1.8-LIKE"/>
    <property type="match status" value="1"/>
</dbReference>
<organism evidence="2 3">
    <name type="scientific">Dendrobium thyrsiflorum</name>
    <name type="common">Pinecone-like raceme dendrobium</name>
    <name type="synonym">Orchid</name>
    <dbReference type="NCBI Taxonomy" id="117978"/>
    <lineage>
        <taxon>Eukaryota</taxon>
        <taxon>Viridiplantae</taxon>
        <taxon>Streptophyta</taxon>
        <taxon>Embryophyta</taxon>
        <taxon>Tracheophyta</taxon>
        <taxon>Spermatophyta</taxon>
        <taxon>Magnoliopsida</taxon>
        <taxon>Liliopsida</taxon>
        <taxon>Asparagales</taxon>
        <taxon>Orchidaceae</taxon>
        <taxon>Epidendroideae</taxon>
        <taxon>Malaxideae</taxon>
        <taxon>Dendrobiinae</taxon>
        <taxon>Dendrobium</taxon>
    </lineage>
</organism>
<evidence type="ECO:0000259" key="1">
    <source>
        <dbReference type="Pfam" id="PF14111"/>
    </source>
</evidence>
<dbReference type="Proteomes" id="UP001552299">
    <property type="component" value="Unassembled WGS sequence"/>
</dbReference>
<sequence>MAGFDRKPPLSVIPPVHSFGSLSQKSQQFAPDAFAEKFIPNVWKKPPNIKVVPSDINVELSDDGITVRSEPQNEEANTHRLQNSVVIKVFGNTILISLISSELRNQWNKFGSFHLTSLGMDWILYSFHSQEAKESVLSGGPWFIGNHIIGMDNWNHHFSPSTMKGLFSPIWIRLPHLPLNCWDEINISWIASRISTPLYLDGFVSVLNWMLKSQLEFGLKVFRGYSFKESKIIRSLCSILIVEELVTIILAVIASEELRLKEEFEKMDEVVSVAEEKINNLISDVQDVTKLNGDRPGVVDAVVFGFPYNIHVAHNEAETEPDQGAKKKKASHYLRSLVFENVIFFIGLLETKLESLDKSEVCRIIGDDWDFFNFVANRTSGDPKGLSLTVSMVYGNKDLYERKNLWKMKEEYTSCENPYIVGGDFNCLLSKEEKKG</sequence>
<protein>
    <recommendedName>
        <fullName evidence="1">DUF4283 domain-containing protein</fullName>
    </recommendedName>
</protein>
<dbReference type="InterPro" id="IPR025558">
    <property type="entry name" value="DUF4283"/>
</dbReference>
<feature type="domain" description="DUF4283" evidence="1">
    <location>
        <begin position="78"/>
        <end position="161"/>
    </location>
</feature>
<proteinExistence type="predicted"/>
<dbReference type="AlphaFoldDB" id="A0ABD0UZ20"/>
<dbReference type="PANTHER" id="PTHR31286:SF99">
    <property type="entry name" value="DUF4283 DOMAIN-CONTAINING PROTEIN"/>
    <property type="match status" value="1"/>
</dbReference>
<dbReference type="EMBL" id="JANQDX010000010">
    <property type="protein sequence ID" value="KAL0917859.1"/>
    <property type="molecule type" value="Genomic_DNA"/>
</dbReference>
<evidence type="ECO:0000313" key="2">
    <source>
        <dbReference type="EMBL" id="KAL0917859.1"/>
    </source>
</evidence>
<reference evidence="2 3" key="1">
    <citation type="journal article" date="2024" name="Plant Biotechnol. J.">
        <title>Dendrobium thyrsiflorum genome and its molecular insights into genes involved in important horticultural traits.</title>
        <authorList>
            <person name="Chen B."/>
            <person name="Wang J.Y."/>
            <person name="Zheng P.J."/>
            <person name="Li K.L."/>
            <person name="Liang Y.M."/>
            <person name="Chen X.F."/>
            <person name="Zhang C."/>
            <person name="Zhao X."/>
            <person name="He X."/>
            <person name="Zhang G.Q."/>
            <person name="Liu Z.J."/>
            <person name="Xu Q."/>
        </authorList>
    </citation>
    <scope>NUCLEOTIDE SEQUENCE [LARGE SCALE GENOMIC DNA]</scope>
    <source>
        <strain evidence="2">GZMU011</strain>
    </source>
</reference>